<dbReference type="GO" id="GO:0016538">
    <property type="term" value="F:cyclin-dependent protein serine/threonine kinase regulator activity"/>
    <property type="evidence" value="ECO:0007669"/>
    <property type="project" value="TreeGrafter"/>
</dbReference>
<comment type="caution">
    <text evidence="1">The sequence shown here is derived from an EMBL/GenBank/DDBJ whole genome shotgun (WGS) entry which is preliminary data.</text>
</comment>
<evidence type="ECO:0000313" key="2">
    <source>
        <dbReference type="Proteomes" id="UP001150238"/>
    </source>
</evidence>
<dbReference type="CDD" id="cd20557">
    <property type="entry name" value="CYCLIN_ScPCL1-like"/>
    <property type="match status" value="1"/>
</dbReference>
<evidence type="ECO:0008006" key="3">
    <source>
        <dbReference type="Google" id="ProtNLM"/>
    </source>
</evidence>
<sequence>CPRRTFISSIILATKFLHDKSYSNRAWAALCQLPPREISRCERALGNALQWRLWL</sequence>
<dbReference type="Gene3D" id="1.10.472.10">
    <property type="entry name" value="Cyclin-like"/>
    <property type="match status" value="1"/>
</dbReference>
<protein>
    <recommendedName>
        <fullName evidence="3">Cyclin N-terminal domain-containing protein</fullName>
    </recommendedName>
</protein>
<dbReference type="PANTHER" id="PTHR15615:SF36">
    <property type="entry name" value="PHO85 CYCLIN-5"/>
    <property type="match status" value="1"/>
</dbReference>
<reference evidence="1" key="2">
    <citation type="journal article" date="2023" name="Proc. Natl. Acad. Sci. U.S.A.">
        <title>A global phylogenomic analysis of the shiitake genus Lentinula.</title>
        <authorList>
            <person name="Sierra-Patev S."/>
            <person name="Min B."/>
            <person name="Naranjo-Ortiz M."/>
            <person name="Looney B."/>
            <person name="Konkel Z."/>
            <person name="Slot J.C."/>
            <person name="Sakamoto Y."/>
            <person name="Steenwyk J.L."/>
            <person name="Rokas A."/>
            <person name="Carro J."/>
            <person name="Camarero S."/>
            <person name="Ferreira P."/>
            <person name="Molpeceres G."/>
            <person name="Ruiz-Duenas F.J."/>
            <person name="Serrano A."/>
            <person name="Henrissat B."/>
            <person name="Drula E."/>
            <person name="Hughes K.W."/>
            <person name="Mata J.L."/>
            <person name="Ishikawa N.K."/>
            <person name="Vargas-Isla R."/>
            <person name="Ushijima S."/>
            <person name="Smith C.A."/>
            <person name="Donoghue J."/>
            <person name="Ahrendt S."/>
            <person name="Andreopoulos W."/>
            <person name="He G."/>
            <person name="LaButti K."/>
            <person name="Lipzen A."/>
            <person name="Ng V."/>
            <person name="Riley R."/>
            <person name="Sandor L."/>
            <person name="Barry K."/>
            <person name="Martinez A.T."/>
            <person name="Xiao Y."/>
            <person name="Gibbons J.G."/>
            <person name="Terashima K."/>
            <person name="Grigoriev I.V."/>
            <person name="Hibbett D."/>
        </authorList>
    </citation>
    <scope>NUCLEOTIDE SEQUENCE</scope>
    <source>
        <strain evidence="1">Sp2 HRB7682 ss15</strain>
    </source>
</reference>
<evidence type="ECO:0000313" key="1">
    <source>
        <dbReference type="EMBL" id="KAJ4493504.1"/>
    </source>
</evidence>
<accession>A0A9W9E0H3</accession>
<dbReference type="GO" id="GO:0000307">
    <property type="term" value="C:cyclin-dependent protein kinase holoenzyme complex"/>
    <property type="evidence" value="ECO:0007669"/>
    <property type="project" value="TreeGrafter"/>
</dbReference>
<dbReference type="InterPro" id="IPR036915">
    <property type="entry name" value="Cyclin-like_sf"/>
</dbReference>
<dbReference type="EMBL" id="JANVFS010000003">
    <property type="protein sequence ID" value="KAJ4493504.1"/>
    <property type="molecule type" value="Genomic_DNA"/>
</dbReference>
<dbReference type="GO" id="GO:0019901">
    <property type="term" value="F:protein kinase binding"/>
    <property type="evidence" value="ECO:0007669"/>
    <property type="project" value="InterPro"/>
</dbReference>
<dbReference type="PANTHER" id="PTHR15615">
    <property type="match status" value="1"/>
</dbReference>
<reference evidence="1" key="1">
    <citation type="submission" date="2022-08" db="EMBL/GenBank/DDBJ databases">
        <authorList>
            <consortium name="DOE Joint Genome Institute"/>
            <person name="Min B."/>
            <person name="Riley R."/>
            <person name="Sierra-Patev S."/>
            <person name="Naranjo-Ortiz M."/>
            <person name="Looney B."/>
            <person name="Konkel Z."/>
            <person name="Slot J.C."/>
            <person name="Sakamoto Y."/>
            <person name="Steenwyk J.L."/>
            <person name="Rokas A."/>
            <person name="Carro J."/>
            <person name="Camarero S."/>
            <person name="Ferreira P."/>
            <person name="Molpeceres G."/>
            <person name="Ruiz-Duenas F.J."/>
            <person name="Serrano A."/>
            <person name="Henrissat B."/>
            <person name="Drula E."/>
            <person name="Hughes K.W."/>
            <person name="Mata J.L."/>
            <person name="Ishikawa N.K."/>
            <person name="Vargas-Isla R."/>
            <person name="Ushijima S."/>
            <person name="Smith C.A."/>
            <person name="Ahrendt S."/>
            <person name="Andreopoulos W."/>
            <person name="He G."/>
            <person name="Labutti K."/>
            <person name="Lipzen A."/>
            <person name="Ng V."/>
            <person name="Sandor L."/>
            <person name="Barry K."/>
            <person name="Martinez A.T."/>
            <person name="Xiao Y."/>
            <person name="Gibbons J.G."/>
            <person name="Terashima K."/>
            <person name="Hibbett D.S."/>
            <person name="Grigoriev I.V."/>
        </authorList>
    </citation>
    <scope>NUCLEOTIDE SEQUENCE</scope>
    <source>
        <strain evidence="1">Sp2 HRB7682 ss15</strain>
    </source>
</reference>
<name>A0A9W9E0H3_9AGAR</name>
<dbReference type="GO" id="GO:0005634">
    <property type="term" value="C:nucleus"/>
    <property type="evidence" value="ECO:0007669"/>
    <property type="project" value="TreeGrafter"/>
</dbReference>
<feature type="non-terminal residue" evidence="1">
    <location>
        <position position="55"/>
    </location>
</feature>
<gene>
    <name evidence="1" type="ORF">C8J55DRAFT_409491</name>
</gene>
<dbReference type="InterPro" id="IPR013922">
    <property type="entry name" value="Cyclin_PHO80-like"/>
</dbReference>
<proteinExistence type="predicted"/>
<dbReference type="SUPFAM" id="SSF47954">
    <property type="entry name" value="Cyclin-like"/>
    <property type="match status" value="1"/>
</dbReference>
<organism evidence="1 2">
    <name type="scientific">Lentinula lateritia</name>
    <dbReference type="NCBI Taxonomy" id="40482"/>
    <lineage>
        <taxon>Eukaryota</taxon>
        <taxon>Fungi</taxon>
        <taxon>Dikarya</taxon>
        <taxon>Basidiomycota</taxon>
        <taxon>Agaricomycotina</taxon>
        <taxon>Agaricomycetes</taxon>
        <taxon>Agaricomycetidae</taxon>
        <taxon>Agaricales</taxon>
        <taxon>Marasmiineae</taxon>
        <taxon>Omphalotaceae</taxon>
        <taxon>Lentinula</taxon>
    </lineage>
</organism>
<feature type="non-terminal residue" evidence="1">
    <location>
        <position position="1"/>
    </location>
</feature>
<dbReference type="Proteomes" id="UP001150238">
    <property type="component" value="Unassembled WGS sequence"/>
</dbReference>
<dbReference type="AlphaFoldDB" id="A0A9W9E0H3"/>